<feature type="transmembrane region" description="Helical" evidence="2">
    <location>
        <begin position="12"/>
        <end position="32"/>
    </location>
</feature>
<comment type="caution">
    <text evidence="4">The sequence shown here is derived from an EMBL/GenBank/DDBJ whole genome shotgun (WGS) entry which is preliminary data.</text>
</comment>
<feature type="transmembrane region" description="Helical" evidence="2">
    <location>
        <begin position="38"/>
        <end position="63"/>
    </location>
</feature>
<dbReference type="PANTHER" id="PTHR34220">
    <property type="entry name" value="SENSOR HISTIDINE KINASE YPDA"/>
    <property type="match status" value="1"/>
</dbReference>
<evidence type="ECO:0000256" key="2">
    <source>
        <dbReference type="SAM" id="Phobius"/>
    </source>
</evidence>
<evidence type="ECO:0000313" key="5">
    <source>
        <dbReference type="Proteomes" id="UP000265955"/>
    </source>
</evidence>
<dbReference type="Proteomes" id="UP000265955">
    <property type="component" value="Unassembled WGS sequence"/>
</dbReference>
<accession>A0A3A3GD00</accession>
<evidence type="ECO:0000313" key="4">
    <source>
        <dbReference type="EMBL" id="RJG00106.1"/>
    </source>
</evidence>
<organism evidence="4 5">
    <name type="scientific">Noviherbaspirillum saxi</name>
    <dbReference type="NCBI Taxonomy" id="2320863"/>
    <lineage>
        <taxon>Bacteria</taxon>
        <taxon>Pseudomonadati</taxon>
        <taxon>Pseudomonadota</taxon>
        <taxon>Betaproteobacteria</taxon>
        <taxon>Burkholderiales</taxon>
        <taxon>Oxalobacteraceae</taxon>
        <taxon>Noviherbaspirillum</taxon>
    </lineage>
</organism>
<dbReference type="Gene3D" id="3.30.565.10">
    <property type="entry name" value="Histidine kinase-like ATPase, C-terminal domain"/>
    <property type="match status" value="1"/>
</dbReference>
<sequence>MSTYPRLRRFVIDVAITWVFNTVIALLITFVMRIHSSFYINFVISMCIGTLMVTIIDGGRLLLWGLEKPPRIPFLVLFAASLPASQYLGNGIASWLLDIPRENFEAVRANNVVGFLVLFVIVCGGITWFFWNRSLVEHFKAEAAGEKARAAAIEKQALQAQLQMLQAQIEPHMLFNTLANLQGLIAVDAARAQHMLDQLIQYLRATLASSRSEQTSLAHEFSLMDAYLGLMQVRMGSRLSYHLQLPDEMHGLNIPPMLLQPLVENAIKHGVEPKVGGGRIEVEALREQNMLVLRVRDTGLGLGATPADQRSTRLGVANTRERLRALYGEAATFFLGPNVPCGAIAELRIPL</sequence>
<dbReference type="InterPro" id="IPR050640">
    <property type="entry name" value="Bact_2-comp_sensor_kinase"/>
</dbReference>
<proteinExistence type="predicted"/>
<dbReference type="SUPFAM" id="SSF55874">
    <property type="entry name" value="ATPase domain of HSP90 chaperone/DNA topoisomerase II/histidine kinase"/>
    <property type="match status" value="1"/>
</dbReference>
<dbReference type="InterPro" id="IPR036890">
    <property type="entry name" value="HATPase_C_sf"/>
</dbReference>
<dbReference type="AlphaFoldDB" id="A0A3A3GD00"/>
<keyword evidence="2" id="KW-0472">Membrane</keyword>
<protein>
    <submittedName>
        <fullName evidence="4">Sensor histidine kinase</fullName>
    </submittedName>
</protein>
<keyword evidence="5" id="KW-1185">Reference proteome</keyword>
<dbReference type="OrthoDB" id="2514702at2"/>
<gene>
    <name evidence="4" type="ORF">D3871_12560</name>
</gene>
<dbReference type="PANTHER" id="PTHR34220:SF9">
    <property type="entry name" value="SIGNAL TRANSDUCTION HISTIDINE KINASE INTERNAL REGION DOMAIN-CONTAINING PROTEIN"/>
    <property type="match status" value="1"/>
</dbReference>
<keyword evidence="2" id="KW-0812">Transmembrane</keyword>
<keyword evidence="1" id="KW-0175">Coiled coil</keyword>
<feature type="transmembrane region" description="Helical" evidence="2">
    <location>
        <begin position="109"/>
        <end position="131"/>
    </location>
</feature>
<dbReference type="GO" id="GO:0016020">
    <property type="term" value="C:membrane"/>
    <property type="evidence" value="ECO:0007669"/>
    <property type="project" value="InterPro"/>
</dbReference>
<dbReference type="GO" id="GO:0000155">
    <property type="term" value="F:phosphorelay sensor kinase activity"/>
    <property type="evidence" value="ECO:0007669"/>
    <property type="project" value="InterPro"/>
</dbReference>
<evidence type="ECO:0000259" key="3">
    <source>
        <dbReference type="Pfam" id="PF06580"/>
    </source>
</evidence>
<feature type="coiled-coil region" evidence="1">
    <location>
        <begin position="141"/>
        <end position="170"/>
    </location>
</feature>
<dbReference type="InterPro" id="IPR010559">
    <property type="entry name" value="Sig_transdc_His_kin_internal"/>
</dbReference>
<dbReference type="EMBL" id="QYUO01000001">
    <property type="protein sequence ID" value="RJG00106.1"/>
    <property type="molecule type" value="Genomic_DNA"/>
</dbReference>
<feature type="domain" description="Signal transduction histidine kinase internal region" evidence="3">
    <location>
        <begin position="160"/>
        <end position="239"/>
    </location>
</feature>
<name>A0A3A3GD00_9BURK</name>
<keyword evidence="2" id="KW-1133">Transmembrane helix</keyword>
<keyword evidence="4" id="KW-0418">Kinase</keyword>
<reference evidence="5" key="1">
    <citation type="submission" date="2018-09" db="EMBL/GenBank/DDBJ databases">
        <authorList>
            <person name="Zhu H."/>
        </authorList>
    </citation>
    <scope>NUCLEOTIDE SEQUENCE [LARGE SCALE GENOMIC DNA]</scope>
    <source>
        <strain evidence="5">K1R23-30</strain>
    </source>
</reference>
<evidence type="ECO:0000256" key="1">
    <source>
        <dbReference type="SAM" id="Coils"/>
    </source>
</evidence>
<dbReference type="Pfam" id="PF06580">
    <property type="entry name" value="His_kinase"/>
    <property type="match status" value="1"/>
</dbReference>
<keyword evidence="4" id="KW-0808">Transferase</keyword>
<feature type="transmembrane region" description="Helical" evidence="2">
    <location>
        <begin position="75"/>
        <end position="97"/>
    </location>
</feature>